<dbReference type="Proteomes" id="UP000000657">
    <property type="component" value="Chromosome"/>
</dbReference>
<dbReference type="HOGENOM" id="CLU_616429_0_0_11"/>
<name>Q0RHR5_FRAAA</name>
<evidence type="ECO:0000313" key="2">
    <source>
        <dbReference type="EMBL" id="CAJ62959.1"/>
    </source>
</evidence>
<gene>
    <name evidence="2" type="ordered locus">FRAAL4317</name>
</gene>
<feature type="region of interest" description="Disordered" evidence="1">
    <location>
        <begin position="235"/>
        <end position="315"/>
    </location>
</feature>
<feature type="compositionally biased region" description="Pro residues" evidence="1">
    <location>
        <begin position="264"/>
        <end position="275"/>
    </location>
</feature>
<evidence type="ECO:0000313" key="3">
    <source>
        <dbReference type="Proteomes" id="UP000000657"/>
    </source>
</evidence>
<dbReference type="STRING" id="326424.FRAAL4317"/>
<dbReference type="AlphaFoldDB" id="Q0RHR5"/>
<proteinExistence type="predicted"/>
<organism evidence="2 3">
    <name type="scientific">Frankia alni (strain DSM 45986 / CECT 9034 / ACN14a)</name>
    <dbReference type="NCBI Taxonomy" id="326424"/>
    <lineage>
        <taxon>Bacteria</taxon>
        <taxon>Bacillati</taxon>
        <taxon>Actinomycetota</taxon>
        <taxon>Actinomycetes</taxon>
        <taxon>Frankiales</taxon>
        <taxon>Frankiaceae</taxon>
        <taxon>Frankia</taxon>
    </lineage>
</organism>
<feature type="region of interest" description="Disordered" evidence="1">
    <location>
        <begin position="398"/>
        <end position="441"/>
    </location>
</feature>
<feature type="compositionally biased region" description="Low complexity" evidence="1">
    <location>
        <begin position="276"/>
        <end position="297"/>
    </location>
</feature>
<evidence type="ECO:0000256" key="1">
    <source>
        <dbReference type="SAM" id="MobiDB-lite"/>
    </source>
</evidence>
<dbReference type="EMBL" id="CT573213">
    <property type="protein sequence ID" value="CAJ62959.1"/>
    <property type="molecule type" value="Genomic_DNA"/>
</dbReference>
<keyword evidence="3" id="KW-1185">Reference proteome</keyword>
<sequence length="441" mass="44640">MSSRRDARVALPTGVELTRRAEEAVTRLPAGFRTVPRALTARPDVVAVPRPDAGLVTEARDVVGRFAAAARLLAARVVVLPAAATDRPPPASPDADLSVAESATAEAVLPRPDAARVGVDRLAGPVRAAPARAVVDRAGVVPPAVCVVVPTEADSVGAAAADRPAGAAARVALARVEPARAGEDFALAGPDCPALAVPALAVLVFASVAPSAAVLPAPDFAVVVLAVDVLDGPVPEPDRADPGVAAPDSAGPDVEDPGVAEPAPTEPAPVAPAPVAPGGVPAEPACDADAPADAGPGREPPSPDDAASSAGDCEADREVGLTGVPATVLWRVPALLGPAPFLELVLAMERFLPVNQPAVDSEESADCVDGCTASQLRRRSATAHRNDATTFRCDVRGRSSAGRYGRPALRRPRNRSQAARAPRRGLRPGPCPPPAATARTR</sequence>
<accession>Q0RHR5</accession>
<protein>
    <submittedName>
        <fullName evidence="2">Proline-rich extensin-like protein</fullName>
    </submittedName>
</protein>
<dbReference type="KEGG" id="fal:FRAAL4317"/>
<reference evidence="2 3" key="1">
    <citation type="journal article" date="2007" name="Genome Res.">
        <title>Genome characteristics of facultatively symbiotic Frankia sp. strains reflect host range and host plant biogeography.</title>
        <authorList>
            <person name="Normand P."/>
            <person name="Lapierre P."/>
            <person name="Tisa L.S."/>
            <person name="Gogarten J.P."/>
            <person name="Alloisio N."/>
            <person name="Bagnarol E."/>
            <person name="Bassi C.A."/>
            <person name="Berry A.M."/>
            <person name="Bickhart D.M."/>
            <person name="Choisne N."/>
            <person name="Couloux A."/>
            <person name="Cournoyer B."/>
            <person name="Cruveiller S."/>
            <person name="Daubin V."/>
            <person name="Demange N."/>
            <person name="Francino M.P."/>
            <person name="Goltsman E."/>
            <person name="Huang Y."/>
            <person name="Kopp O.R."/>
            <person name="Labarre L."/>
            <person name="Lapidus A."/>
            <person name="Lavire C."/>
            <person name="Marechal J."/>
            <person name="Martinez M."/>
            <person name="Mastronunzio J.E."/>
            <person name="Mullin B.C."/>
            <person name="Niemann J."/>
            <person name="Pujic P."/>
            <person name="Rawnsley T."/>
            <person name="Rouy Z."/>
            <person name="Schenowitz C."/>
            <person name="Sellstedt A."/>
            <person name="Tavares F."/>
            <person name="Tomkins J.P."/>
            <person name="Vallenet D."/>
            <person name="Valverde C."/>
            <person name="Wall L.G."/>
            <person name="Wang Y."/>
            <person name="Medigue C."/>
            <person name="Benson D.R."/>
        </authorList>
    </citation>
    <scope>NUCLEOTIDE SEQUENCE [LARGE SCALE GENOMIC DNA]</scope>
    <source>
        <strain evidence="3">DSM 45986 / CECT 9034 / ACN14a</strain>
    </source>
</reference>